<keyword evidence="4" id="KW-0812">Transmembrane</keyword>
<evidence type="ECO:0008006" key="10">
    <source>
        <dbReference type="Google" id="ProtNLM"/>
    </source>
</evidence>
<evidence type="ECO:0000313" key="8">
    <source>
        <dbReference type="EMBL" id="EDV37253.1"/>
    </source>
</evidence>
<dbReference type="PRINTS" id="PR01609">
    <property type="entry name" value="CD36FAMILY"/>
</dbReference>
<dbReference type="PANTHER" id="PTHR11923:SF89">
    <property type="entry name" value="GH15894P"/>
    <property type="match status" value="1"/>
</dbReference>
<evidence type="ECO:0000256" key="7">
    <source>
        <dbReference type="ARBA" id="ARBA00023180"/>
    </source>
</evidence>
<comment type="subcellular location">
    <subcellularLocation>
        <location evidence="1">Cell membrane</location>
    </subcellularLocation>
</comment>
<evidence type="ECO:0000256" key="4">
    <source>
        <dbReference type="ARBA" id="ARBA00022692"/>
    </source>
</evidence>
<keyword evidence="6" id="KW-0472">Membrane</keyword>
<protein>
    <recommendedName>
        <fullName evidence="10">Scavenger receptor class B member 1</fullName>
    </recommendedName>
</protein>
<evidence type="ECO:0000256" key="3">
    <source>
        <dbReference type="ARBA" id="ARBA00022475"/>
    </source>
</evidence>
<accession>B3MCC9</accession>
<dbReference type="PANTHER" id="PTHR11923">
    <property type="entry name" value="SCAVENGER RECEPTOR CLASS B TYPE-1 SR-B1"/>
    <property type="match status" value="1"/>
</dbReference>
<evidence type="ECO:0000256" key="6">
    <source>
        <dbReference type="ARBA" id="ARBA00023136"/>
    </source>
</evidence>
<proteinExistence type="inferred from homology"/>
<evidence type="ECO:0000313" key="9">
    <source>
        <dbReference type="Proteomes" id="UP000007801"/>
    </source>
</evidence>
<name>B3MCC9_DROAN</name>
<dbReference type="GO" id="GO:0005044">
    <property type="term" value="F:scavenger receptor activity"/>
    <property type="evidence" value="ECO:0007669"/>
    <property type="project" value="TreeGrafter"/>
</dbReference>
<dbReference type="AlphaFoldDB" id="B3MCC9"/>
<dbReference type="PhylomeDB" id="B3MCC9"/>
<evidence type="ECO:0000256" key="1">
    <source>
        <dbReference type="ARBA" id="ARBA00004236"/>
    </source>
</evidence>
<dbReference type="OrthoDB" id="8187528at2759"/>
<evidence type="ECO:0000256" key="2">
    <source>
        <dbReference type="ARBA" id="ARBA00010532"/>
    </source>
</evidence>
<keyword evidence="7" id="KW-0325">Glycoprotein</keyword>
<dbReference type="HOGENOM" id="CLU_019853_2_1_1"/>
<dbReference type="SMR" id="B3MCC9"/>
<dbReference type="FunCoup" id="B3MCC9">
    <property type="interactions" value="12"/>
</dbReference>
<keyword evidence="5" id="KW-1133">Transmembrane helix</keyword>
<keyword evidence="9" id="KW-1185">Reference proteome</keyword>
<dbReference type="InterPro" id="IPR002159">
    <property type="entry name" value="CD36_fam"/>
</dbReference>
<comment type="similarity">
    <text evidence="2">Belongs to the CD36 family.</text>
</comment>
<dbReference type="GO" id="GO:0005737">
    <property type="term" value="C:cytoplasm"/>
    <property type="evidence" value="ECO:0007669"/>
    <property type="project" value="TreeGrafter"/>
</dbReference>
<keyword evidence="3" id="KW-1003">Cell membrane</keyword>
<evidence type="ECO:0000256" key="5">
    <source>
        <dbReference type="ARBA" id="ARBA00022989"/>
    </source>
</evidence>
<dbReference type="GO" id="GO:0005886">
    <property type="term" value="C:plasma membrane"/>
    <property type="evidence" value="ECO:0007669"/>
    <property type="project" value="UniProtKB-SubCell"/>
</dbReference>
<sequence length="510" mass="58183">MKFMQWVKVVLCLVLGGLSTYLFVLSIGVDYPILVAEQHVRFRQEMPTMDSWINSPFGVLKSFVFNVTNAAEFASGRDKRLKIQEIGPISYKVVGYNDILERNETHVTYSKHRYRVVEFLPEESVAPDVLTWNITAVNSVLLGAAAKLKPMMPFGYDLILMNEKEFLTNTIHWFLWELTGDFLKGVSMVSTLSANVAVLHNALKDKEEVYTVKIGPEQGLENFFRVETLNGQQIIREQWERLREFDSSECPYNVTGALDNSLYPPFVQPDTPLEIVAAESCRVLPLTYVGTEKFEAFDTYRFTLLQEHQKPPPCLAKSFAYQLPDGMFDVSKCVINGAPSAFSMPHFYGSSYNWSDHYEGYTPNMEKHQPYILLEPVTGIPVSEKYRFQSNIPVPDLTFGGRLKKYSNMMLPSFWYEFDMGELPGFVKCLMWINVNVVPHMQPWCMAFLLLLALWSALKAIRVIWGDLSYVEFYRKVCGDGTSNVMLETKFQPTTPVPAPPGQLSDLAVK</sequence>
<organism evidence="8 9">
    <name type="scientific">Drosophila ananassae</name>
    <name type="common">Fruit fly</name>
    <dbReference type="NCBI Taxonomy" id="7217"/>
    <lineage>
        <taxon>Eukaryota</taxon>
        <taxon>Metazoa</taxon>
        <taxon>Ecdysozoa</taxon>
        <taxon>Arthropoda</taxon>
        <taxon>Hexapoda</taxon>
        <taxon>Insecta</taxon>
        <taxon>Pterygota</taxon>
        <taxon>Neoptera</taxon>
        <taxon>Endopterygota</taxon>
        <taxon>Diptera</taxon>
        <taxon>Brachycera</taxon>
        <taxon>Muscomorpha</taxon>
        <taxon>Ephydroidea</taxon>
        <taxon>Drosophilidae</taxon>
        <taxon>Drosophila</taxon>
        <taxon>Sophophora</taxon>
    </lineage>
</organism>
<gene>
    <name evidence="8" type="primary">Dana\GF11515</name>
    <name evidence="8" type="synonym">dana_GLEANR_11567</name>
    <name evidence="8" type="ORF">GF11515</name>
</gene>
<dbReference type="Pfam" id="PF01130">
    <property type="entry name" value="CD36"/>
    <property type="match status" value="1"/>
</dbReference>
<dbReference type="eggNOG" id="KOG3776">
    <property type="taxonomic scope" value="Eukaryota"/>
</dbReference>
<dbReference type="OMA" id="YGSSYNW"/>
<dbReference type="KEGG" id="dan:6494379"/>
<dbReference type="InParanoid" id="B3MCC9"/>
<dbReference type="Proteomes" id="UP000007801">
    <property type="component" value="Unassembled WGS sequence"/>
</dbReference>
<dbReference type="EMBL" id="CH902619">
    <property type="protein sequence ID" value="EDV37253.1"/>
    <property type="molecule type" value="Genomic_DNA"/>
</dbReference>
<dbReference type="STRING" id="7217.B3MCC9"/>
<reference evidence="8 9" key="1">
    <citation type="journal article" date="2007" name="Nature">
        <title>Evolution of genes and genomes on the Drosophila phylogeny.</title>
        <authorList>
            <consortium name="Drosophila 12 Genomes Consortium"/>
            <person name="Clark A.G."/>
            <person name="Eisen M.B."/>
            <person name="Smith D.R."/>
            <person name="Bergman C.M."/>
            <person name="Oliver B."/>
            <person name="Markow T.A."/>
            <person name="Kaufman T.C."/>
            <person name="Kellis M."/>
            <person name="Gelbart W."/>
            <person name="Iyer V.N."/>
            <person name="Pollard D.A."/>
            <person name="Sackton T.B."/>
            <person name="Larracuente A.M."/>
            <person name="Singh N.D."/>
            <person name="Abad J.P."/>
            <person name="Abt D.N."/>
            <person name="Adryan B."/>
            <person name="Aguade M."/>
            <person name="Akashi H."/>
            <person name="Anderson W.W."/>
            <person name="Aquadro C.F."/>
            <person name="Ardell D.H."/>
            <person name="Arguello R."/>
            <person name="Artieri C.G."/>
            <person name="Barbash D.A."/>
            <person name="Barker D."/>
            <person name="Barsanti P."/>
            <person name="Batterham P."/>
            <person name="Batzoglou S."/>
            <person name="Begun D."/>
            <person name="Bhutkar A."/>
            <person name="Blanco E."/>
            <person name="Bosak S.A."/>
            <person name="Bradley R.K."/>
            <person name="Brand A.D."/>
            <person name="Brent M.R."/>
            <person name="Brooks A.N."/>
            <person name="Brown R.H."/>
            <person name="Butlin R.K."/>
            <person name="Caggese C."/>
            <person name="Calvi B.R."/>
            <person name="Bernardo de Carvalho A."/>
            <person name="Caspi A."/>
            <person name="Castrezana S."/>
            <person name="Celniker S.E."/>
            <person name="Chang J.L."/>
            <person name="Chapple C."/>
            <person name="Chatterji S."/>
            <person name="Chinwalla A."/>
            <person name="Civetta A."/>
            <person name="Clifton S.W."/>
            <person name="Comeron J.M."/>
            <person name="Costello J.C."/>
            <person name="Coyne J.A."/>
            <person name="Daub J."/>
            <person name="David R.G."/>
            <person name="Delcher A.L."/>
            <person name="Delehaunty K."/>
            <person name="Do C.B."/>
            <person name="Ebling H."/>
            <person name="Edwards K."/>
            <person name="Eickbush T."/>
            <person name="Evans J.D."/>
            <person name="Filipski A."/>
            <person name="Findeiss S."/>
            <person name="Freyhult E."/>
            <person name="Fulton L."/>
            <person name="Fulton R."/>
            <person name="Garcia A.C."/>
            <person name="Gardiner A."/>
            <person name="Garfield D.A."/>
            <person name="Garvin B.E."/>
            <person name="Gibson G."/>
            <person name="Gilbert D."/>
            <person name="Gnerre S."/>
            <person name="Godfrey J."/>
            <person name="Good R."/>
            <person name="Gotea V."/>
            <person name="Gravely B."/>
            <person name="Greenberg A.J."/>
            <person name="Griffiths-Jones S."/>
            <person name="Gross S."/>
            <person name="Guigo R."/>
            <person name="Gustafson E.A."/>
            <person name="Haerty W."/>
            <person name="Hahn M.W."/>
            <person name="Halligan D.L."/>
            <person name="Halpern A.L."/>
            <person name="Halter G.M."/>
            <person name="Han M.V."/>
            <person name="Heger A."/>
            <person name="Hillier L."/>
            <person name="Hinrichs A.S."/>
            <person name="Holmes I."/>
            <person name="Hoskins R.A."/>
            <person name="Hubisz M.J."/>
            <person name="Hultmark D."/>
            <person name="Huntley M.A."/>
            <person name="Jaffe D.B."/>
            <person name="Jagadeeshan S."/>
            <person name="Jeck W.R."/>
            <person name="Johnson J."/>
            <person name="Jones C.D."/>
            <person name="Jordan W.C."/>
            <person name="Karpen G.H."/>
            <person name="Kataoka E."/>
            <person name="Keightley P.D."/>
            <person name="Kheradpour P."/>
            <person name="Kirkness E.F."/>
            <person name="Koerich L.B."/>
            <person name="Kristiansen K."/>
            <person name="Kudrna D."/>
            <person name="Kulathinal R.J."/>
            <person name="Kumar S."/>
            <person name="Kwok R."/>
            <person name="Lander E."/>
            <person name="Langley C.H."/>
            <person name="Lapoint R."/>
            <person name="Lazzaro B.P."/>
            <person name="Lee S.J."/>
            <person name="Levesque L."/>
            <person name="Li R."/>
            <person name="Lin C.F."/>
            <person name="Lin M.F."/>
            <person name="Lindblad-Toh K."/>
            <person name="Llopart A."/>
            <person name="Long M."/>
            <person name="Low L."/>
            <person name="Lozovsky E."/>
            <person name="Lu J."/>
            <person name="Luo M."/>
            <person name="Machado C.A."/>
            <person name="Makalowski W."/>
            <person name="Marzo M."/>
            <person name="Matsuda M."/>
            <person name="Matzkin L."/>
            <person name="McAllister B."/>
            <person name="McBride C.S."/>
            <person name="McKernan B."/>
            <person name="McKernan K."/>
            <person name="Mendez-Lago M."/>
            <person name="Minx P."/>
            <person name="Mollenhauer M.U."/>
            <person name="Montooth K."/>
            <person name="Mount S.M."/>
            <person name="Mu X."/>
            <person name="Myers E."/>
            <person name="Negre B."/>
            <person name="Newfeld S."/>
            <person name="Nielsen R."/>
            <person name="Noor M.A."/>
            <person name="O'Grady P."/>
            <person name="Pachter L."/>
            <person name="Papaceit M."/>
            <person name="Parisi M.J."/>
            <person name="Parisi M."/>
            <person name="Parts L."/>
            <person name="Pedersen J.S."/>
            <person name="Pesole G."/>
            <person name="Phillippy A.M."/>
            <person name="Ponting C.P."/>
            <person name="Pop M."/>
            <person name="Porcelli D."/>
            <person name="Powell J.R."/>
            <person name="Prohaska S."/>
            <person name="Pruitt K."/>
            <person name="Puig M."/>
            <person name="Quesneville H."/>
            <person name="Ram K.R."/>
            <person name="Rand D."/>
            <person name="Rasmussen M.D."/>
            <person name="Reed L.K."/>
            <person name="Reenan R."/>
            <person name="Reily A."/>
            <person name="Remington K.A."/>
            <person name="Rieger T.T."/>
            <person name="Ritchie M.G."/>
            <person name="Robin C."/>
            <person name="Rogers Y.H."/>
            <person name="Rohde C."/>
            <person name="Rozas J."/>
            <person name="Rubenfield M.J."/>
            <person name="Ruiz A."/>
            <person name="Russo S."/>
            <person name="Salzberg S.L."/>
            <person name="Sanchez-Gracia A."/>
            <person name="Saranga D.J."/>
            <person name="Sato H."/>
            <person name="Schaeffer S.W."/>
            <person name="Schatz M.C."/>
            <person name="Schlenke T."/>
            <person name="Schwartz R."/>
            <person name="Segarra C."/>
            <person name="Singh R.S."/>
            <person name="Sirot L."/>
            <person name="Sirota M."/>
            <person name="Sisneros N.B."/>
            <person name="Smith C.D."/>
            <person name="Smith T.F."/>
            <person name="Spieth J."/>
            <person name="Stage D.E."/>
            <person name="Stark A."/>
            <person name="Stephan W."/>
            <person name="Strausberg R.L."/>
            <person name="Strempel S."/>
            <person name="Sturgill D."/>
            <person name="Sutton G."/>
            <person name="Sutton G.G."/>
            <person name="Tao W."/>
            <person name="Teichmann S."/>
            <person name="Tobari Y.N."/>
            <person name="Tomimura Y."/>
            <person name="Tsolas J.M."/>
            <person name="Valente V.L."/>
            <person name="Venter E."/>
            <person name="Venter J.C."/>
            <person name="Vicario S."/>
            <person name="Vieira F.G."/>
            <person name="Vilella A.J."/>
            <person name="Villasante A."/>
            <person name="Walenz B."/>
            <person name="Wang J."/>
            <person name="Wasserman M."/>
            <person name="Watts T."/>
            <person name="Wilson D."/>
            <person name="Wilson R.K."/>
            <person name="Wing R.A."/>
            <person name="Wolfner M.F."/>
            <person name="Wong A."/>
            <person name="Wong G.K."/>
            <person name="Wu C.I."/>
            <person name="Wu G."/>
            <person name="Yamamoto D."/>
            <person name="Yang H.P."/>
            <person name="Yang S.P."/>
            <person name="Yorke J.A."/>
            <person name="Yoshida K."/>
            <person name="Zdobnov E."/>
            <person name="Zhang P."/>
            <person name="Zhang Y."/>
            <person name="Zimin A.V."/>
            <person name="Baldwin J."/>
            <person name="Abdouelleil A."/>
            <person name="Abdulkadir J."/>
            <person name="Abebe A."/>
            <person name="Abera B."/>
            <person name="Abreu J."/>
            <person name="Acer S.C."/>
            <person name="Aftuck L."/>
            <person name="Alexander A."/>
            <person name="An P."/>
            <person name="Anderson E."/>
            <person name="Anderson S."/>
            <person name="Arachi H."/>
            <person name="Azer M."/>
            <person name="Bachantsang P."/>
            <person name="Barry A."/>
            <person name="Bayul T."/>
            <person name="Berlin A."/>
            <person name="Bessette D."/>
            <person name="Bloom T."/>
            <person name="Blye J."/>
            <person name="Boguslavskiy L."/>
            <person name="Bonnet C."/>
            <person name="Boukhgalter B."/>
            <person name="Bourzgui I."/>
            <person name="Brown A."/>
            <person name="Cahill P."/>
            <person name="Channer S."/>
            <person name="Cheshatsang Y."/>
            <person name="Chuda L."/>
            <person name="Citroen M."/>
            <person name="Collymore A."/>
            <person name="Cooke P."/>
            <person name="Costello M."/>
            <person name="D'Aco K."/>
            <person name="Daza R."/>
            <person name="De Haan G."/>
            <person name="DeGray S."/>
            <person name="DeMaso C."/>
            <person name="Dhargay N."/>
            <person name="Dooley K."/>
            <person name="Dooley E."/>
            <person name="Doricent M."/>
            <person name="Dorje P."/>
            <person name="Dorjee K."/>
            <person name="Dupes A."/>
            <person name="Elong R."/>
            <person name="Falk J."/>
            <person name="Farina A."/>
            <person name="Faro S."/>
            <person name="Ferguson D."/>
            <person name="Fisher S."/>
            <person name="Foley C.D."/>
            <person name="Franke A."/>
            <person name="Friedrich D."/>
            <person name="Gadbois L."/>
            <person name="Gearin G."/>
            <person name="Gearin C.R."/>
            <person name="Giannoukos G."/>
            <person name="Goode T."/>
            <person name="Graham J."/>
            <person name="Grandbois E."/>
            <person name="Grewal S."/>
            <person name="Gyaltsen K."/>
            <person name="Hafez N."/>
            <person name="Hagos B."/>
            <person name="Hall J."/>
            <person name="Henson C."/>
            <person name="Hollinger A."/>
            <person name="Honan T."/>
            <person name="Huard M.D."/>
            <person name="Hughes L."/>
            <person name="Hurhula B."/>
            <person name="Husby M.E."/>
            <person name="Kamat A."/>
            <person name="Kanga B."/>
            <person name="Kashin S."/>
            <person name="Khazanovich D."/>
            <person name="Kisner P."/>
            <person name="Lance K."/>
            <person name="Lara M."/>
            <person name="Lee W."/>
            <person name="Lennon N."/>
            <person name="Letendre F."/>
            <person name="LeVine R."/>
            <person name="Lipovsky A."/>
            <person name="Liu X."/>
            <person name="Liu J."/>
            <person name="Liu S."/>
            <person name="Lokyitsang T."/>
            <person name="Lokyitsang Y."/>
            <person name="Lubonja R."/>
            <person name="Lui A."/>
            <person name="MacDonald P."/>
            <person name="Magnisalis V."/>
            <person name="Maru K."/>
            <person name="Matthews C."/>
            <person name="McCusker W."/>
            <person name="McDonough S."/>
            <person name="Mehta T."/>
            <person name="Meldrim J."/>
            <person name="Meneus L."/>
            <person name="Mihai O."/>
            <person name="Mihalev A."/>
            <person name="Mihova T."/>
            <person name="Mittelman R."/>
            <person name="Mlenga V."/>
            <person name="Montmayeur A."/>
            <person name="Mulrain L."/>
            <person name="Navidi A."/>
            <person name="Naylor J."/>
            <person name="Negash T."/>
            <person name="Nguyen T."/>
            <person name="Nguyen N."/>
            <person name="Nicol R."/>
            <person name="Norbu C."/>
            <person name="Norbu N."/>
            <person name="Novod N."/>
            <person name="O'Neill B."/>
            <person name="Osman S."/>
            <person name="Markiewicz E."/>
            <person name="Oyono O.L."/>
            <person name="Patti C."/>
            <person name="Phunkhang P."/>
            <person name="Pierre F."/>
            <person name="Priest M."/>
            <person name="Raghuraman S."/>
            <person name="Rege F."/>
            <person name="Reyes R."/>
            <person name="Rise C."/>
            <person name="Rogov P."/>
            <person name="Ross K."/>
            <person name="Ryan E."/>
            <person name="Settipalli S."/>
            <person name="Shea T."/>
            <person name="Sherpa N."/>
            <person name="Shi L."/>
            <person name="Shih D."/>
            <person name="Sparrow T."/>
            <person name="Spaulding J."/>
            <person name="Stalker J."/>
            <person name="Stange-Thomann N."/>
            <person name="Stavropoulos S."/>
            <person name="Stone C."/>
            <person name="Strader C."/>
            <person name="Tesfaye S."/>
            <person name="Thomson T."/>
            <person name="Thoulutsang Y."/>
            <person name="Thoulutsang D."/>
            <person name="Topham K."/>
            <person name="Topping I."/>
            <person name="Tsamla T."/>
            <person name="Vassiliev H."/>
            <person name="Vo A."/>
            <person name="Wangchuk T."/>
            <person name="Wangdi T."/>
            <person name="Weiand M."/>
            <person name="Wilkinson J."/>
            <person name="Wilson A."/>
            <person name="Yadav S."/>
            <person name="Young G."/>
            <person name="Yu Q."/>
            <person name="Zembek L."/>
            <person name="Zhong D."/>
            <person name="Zimmer A."/>
            <person name="Zwirko Z."/>
            <person name="Jaffe D.B."/>
            <person name="Alvarez P."/>
            <person name="Brockman W."/>
            <person name="Butler J."/>
            <person name="Chin C."/>
            <person name="Gnerre S."/>
            <person name="Grabherr M."/>
            <person name="Kleber M."/>
            <person name="Mauceli E."/>
            <person name="MacCallum I."/>
        </authorList>
    </citation>
    <scope>NUCLEOTIDE SEQUENCE [LARGE SCALE GENOMIC DNA]</scope>
    <source>
        <strain evidence="9">Tucson 14024-0371.13</strain>
    </source>
</reference>
<dbReference type="GeneID" id="6494379"/>